<feature type="region of interest" description="Disordered" evidence="1">
    <location>
        <begin position="21"/>
        <end position="41"/>
    </location>
</feature>
<comment type="caution">
    <text evidence="2">The sequence shown here is derived from an EMBL/GenBank/DDBJ whole genome shotgun (WGS) entry which is preliminary data.</text>
</comment>
<feature type="compositionally biased region" description="Polar residues" evidence="1">
    <location>
        <begin position="25"/>
        <end position="35"/>
    </location>
</feature>
<dbReference type="RefSeq" id="WP_284067135.1">
    <property type="nucleotide sequence ID" value="NZ_JASKNE010000001.1"/>
</dbReference>
<dbReference type="PROSITE" id="PS51257">
    <property type="entry name" value="PROKAR_LIPOPROTEIN"/>
    <property type="match status" value="1"/>
</dbReference>
<sequence length="41" mass="4446">MKLVMIVGLAAMVGLTACQKHDTDTAQQDKTTSPHSMDKDK</sequence>
<reference evidence="2" key="1">
    <citation type="submission" date="2023-04" db="EMBL/GenBank/DDBJ databases">
        <title>The environmental microbiomes in feedlot watering bowls are a reservoir of florfenicol resistance for bovine respiratory disease pathogens.</title>
        <authorList>
            <person name="Kos D.W."/>
            <person name="Ruzzini A.C."/>
            <person name="Schreiner B."/>
            <person name="Jelinski M.D."/>
        </authorList>
    </citation>
    <scope>NUCLEOTIDE SEQUENCE</scope>
    <source>
        <strain evidence="2">WB3</strain>
    </source>
</reference>
<evidence type="ECO:0008006" key="4">
    <source>
        <dbReference type="Google" id="ProtNLM"/>
    </source>
</evidence>
<protein>
    <recommendedName>
        <fullName evidence="4">Lipoprotein</fullName>
    </recommendedName>
</protein>
<name>A0AAW6UUR0_9GAMM</name>
<accession>A0AAW6UUR0</accession>
<gene>
    <name evidence="2" type="ORF">QOR41_09725</name>
</gene>
<evidence type="ECO:0000256" key="1">
    <source>
        <dbReference type="SAM" id="MobiDB-lite"/>
    </source>
</evidence>
<organism evidence="2 3">
    <name type="scientific">Acinetobacter terrestris</name>
    <dbReference type="NCBI Taxonomy" id="2529843"/>
    <lineage>
        <taxon>Bacteria</taxon>
        <taxon>Pseudomonadati</taxon>
        <taxon>Pseudomonadota</taxon>
        <taxon>Gammaproteobacteria</taxon>
        <taxon>Moraxellales</taxon>
        <taxon>Moraxellaceae</taxon>
        <taxon>Acinetobacter</taxon>
        <taxon>Acinetobacter Taxon 24</taxon>
    </lineage>
</organism>
<evidence type="ECO:0000313" key="3">
    <source>
        <dbReference type="Proteomes" id="UP001241935"/>
    </source>
</evidence>
<dbReference type="AlphaFoldDB" id="A0AAW6UUR0"/>
<dbReference type="EMBL" id="JASKNE010000001">
    <property type="protein sequence ID" value="MDK1684111.1"/>
    <property type="molecule type" value="Genomic_DNA"/>
</dbReference>
<dbReference type="Proteomes" id="UP001241935">
    <property type="component" value="Unassembled WGS sequence"/>
</dbReference>
<proteinExistence type="predicted"/>
<evidence type="ECO:0000313" key="2">
    <source>
        <dbReference type="EMBL" id="MDK1684111.1"/>
    </source>
</evidence>